<evidence type="ECO:0008006" key="3">
    <source>
        <dbReference type="Google" id="ProtNLM"/>
    </source>
</evidence>
<dbReference type="EMBL" id="JBHUJC010000001">
    <property type="protein sequence ID" value="MFD2275067.1"/>
    <property type="molecule type" value="Genomic_DNA"/>
</dbReference>
<sequence>MSNRNVLEVETPMSARVYYAGESLFNSRLKLTQELWKALIKLRGGSFSVAEFTEISALLPNESSHFLNSLCSMGLIEDRTQLVEFSSSDLAKVASETPLPERSQSKGIEPSVSENVVVEVEVDELIEIN</sequence>
<dbReference type="Proteomes" id="UP001597297">
    <property type="component" value="Unassembled WGS sequence"/>
</dbReference>
<reference evidence="2" key="1">
    <citation type="journal article" date="2019" name="Int. J. Syst. Evol. Microbiol.">
        <title>The Global Catalogue of Microorganisms (GCM) 10K type strain sequencing project: providing services to taxonomists for standard genome sequencing and annotation.</title>
        <authorList>
            <consortium name="The Broad Institute Genomics Platform"/>
            <consortium name="The Broad Institute Genome Sequencing Center for Infectious Disease"/>
            <person name="Wu L."/>
            <person name="Ma J."/>
        </authorList>
    </citation>
    <scope>NUCLEOTIDE SEQUENCE [LARGE SCALE GENOMIC DNA]</scope>
    <source>
        <strain evidence="2">JCM 16545</strain>
    </source>
</reference>
<gene>
    <name evidence="1" type="ORF">ACFSQZ_01170</name>
</gene>
<dbReference type="RefSeq" id="WP_377095916.1">
    <property type="nucleotide sequence ID" value="NZ_JBHSJM010000001.1"/>
</dbReference>
<protein>
    <recommendedName>
        <fullName evidence="3">Transcriptional regulator</fullName>
    </recommendedName>
</protein>
<evidence type="ECO:0000313" key="2">
    <source>
        <dbReference type="Proteomes" id="UP001597297"/>
    </source>
</evidence>
<organism evidence="1 2">
    <name type="scientific">Rubritalea spongiae</name>
    <dbReference type="NCBI Taxonomy" id="430797"/>
    <lineage>
        <taxon>Bacteria</taxon>
        <taxon>Pseudomonadati</taxon>
        <taxon>Verrucomicrobiota</taxon>
        <taxon>Verrucomicrobiia</taxon>
        <taxon>Verrucomicrobiales</taxon>
        <taxon>Rubritaleaceae</taxon>
        <taxon>Rubritalea</taxon>
    </lineage>
</organism>
<proteinExistence type="predicted"/>
<evidence type="ECO:0000313" key="1">
    <source>
        <dbReference type="EMBL" id="MFD2275067.1"/>
    </source>
</evidence>
<name>A0ABW5DXM6_9BACT</name>
<accession>A0ABW5DXM6</accession>
<keyword evidence="2" id="KW-1185">Reference proteome</keyword>
<comment type="caution">
    <text evidence="1">The sequence shown here is derived from an EMBL/GenBank/DDBJ whole genome shotgun (WGS) entry which is preliminary data.</text>
</comment>